<evidence type="ECO:0000313" key="3">
    <source>
        <dbReference type="EMBL" id="TCC31901.1"/>
    </source>
</evidence>
<feature type="transmembrane region" description="Helical" evidence="1">
    <location>
        <begin position="147"/>
        <end position="164"/>
    </location>
</feature>
<evidence type="ECO:0000313" key="5">
    <source>
        <dbReference type="Proteomes" id="UP000294225"/>
    </source>
</evidence>
<keyword evidence="1" id="KW-1133">Transmembrane helix</keyword>
<feature type="transmembrane region" description="Helical" evidence="1">
    <location>
        <begin position="196"/>
        <end position="215"/>
    </location>
</feature>
<proteinExistence type="predicted"/>
<accession>A0A4R0IF69</accession>
<dbReference type="Proteomes" id="UP000292385">
    <property type="component" value="Unassembled WGS sequence"/>
</dbReference>
<keyword evidence="1" id="KW-0812">Transmembrane</keyword>
<gene>
    <name evidence="2" type="ORF">E0H58_31530</name>
    <name evidence="3" type="ORF">E0H92_35880</name>
</gene>
<feature type="transmembrane region" description="Helical" evidence="1">
    <location>
        <begin position="14"/>
        <end position="35"/>
    </location>
</feature>
<feature type="transmembrane region" description="Helical" evidence="1">
    <location>
        <begin position="67"/>
        <end position="87"/>
    </location>
</feature>
<feature type="transmembrane region" description="Helical" evidence="1">
    <location>
        <begin position="171"/>
        <end position="190"/>
    </location>
</feature>
<dbReference type="AlphaFoldDB" id="A0A4R0IF69"/>
<evidence type="ECO:0000256" key="1">
    <source>
        <dbReference type="SAM" id="Phobius"/>
    </source>
</evidence>
<evidence type="ECO:0000313" key="2">
    <source>
        <dbReference type="EMBL" id="TCC19440.1"/>
    </source>
</evidence>
<dbReference type="EMBL" id="SJJY01000008">
    <property type="protein sequence ID" value="TCC19440.1"/>
    <property type="molecule type" value="Genomic_DNA"/>
</dbReference>
<dbReference type="EMBL" id="SJKC01000006">
    <property type="protein sequence ID" value="TCC31901.1"/>
    <property type="molecule type" value="Genomic_DNA"/>
</dbReference>
<keyword evidence="4" id="KW-1185">Reference proteome</keyword>
<dbReference type="Proteomes" id="UP000294225">
    <property type="component" value="Unassembled WGS sequence"/>
</dbReference>
<reference evidence="4 5" key="1">
    <citation type="submission" date="2019-02" db="EMBL/GenBank/DDBJ databases">
        <title>Kribbella capetownensis sp. nov. and Kribbella speibonae sp. nov., isolated from soil.</title>
        <authorList>
            <person name="Curtis S.M."/>
            <person name="Norton I."/>
            <person name="Everest G.J."/>
            <person name="Meyers P.R."/>
        </authorList>
    </citation>
    <scope>NUCLEOTIDE SEQUENCE [LARGE SCALE GENOMIC DNA]</scope>
    <source>
        <strain evidence="2 4">SK5</strain>
        <strain evidence="3 5">YM55</strain>
    </source>
</reference>
<organism evidence="3 5">
    <name type="scientific">Kribbella speibonae</name>
    <dbReference type="NCBI Taxonomy" id="1572660"/>
    <lineage>
        <taxon>Bacteria</taxon>
        <taxon>Bacillati</taxon>
        <taxon>Actinomycetota</taxon>
        <taxon>Actinomycetes</taxon>
        <taxon>Propionibacteriales</taxon>
        <taxon>Kribbellaceae</taxon>
        <taxon>Kribbella</taxon>
    </lineage>
</organism>
<keyword evidence="1" id="KW-0472">Membrane</keyword>
<name>A0A4R0IF69_9ACTN</name>
<protein>
    <submittedName>
        <fullName evidence="3">DUF4386 family protein</fullName>
    </submittedName>
</protein>
<feature type="transmembrane region" description="Helical" evidence="1">
    <location>
        <begin position="94"/>
        <end position="114"/>
    </location>
</feature>
<dbReference type="RefSeq" id="WP_131466513.1">
    <property type="nucleotide sequence ID" value="NZ_SJJY01000008.1"/>
</dbReference>
<sequence>MTDRDVLPVRADPLARVIGVTGLVGAVVLFAGLIAGSPGEPPVNATVAQAAEYVRGLDATWIRLVEVVADIGMFILLWFLVGLALLLRKADGEVPLRSTMALLSALLLAGFVILDSTEEAAARRSADLDAGQLAYAYDVGHLGFANVWLPMGGFAFACGWIMVTSGTMPRWLGRWGVISGIALALAQFVWTVEVAWLVPYVAVWFWLLTTAVLLTRRNES</sequence>
<comment type="caution">
    <text evidence="3">The sequence shown here is derived from an EMBL/GenBank/DDBJ whole genome shotgun (WGS) entry which is preliminary data.</text>
</comment>
<evidence type="ECO:0000313" key="4">
    <source>
        <dbReference type="Proteomes" id="UP000292385"/>
    </source>
</evidence>